<accession>A0AAV5ISQ0</accession>
<dbReference type="EMBL" id="BPVZ01000017">
    <property type="protein sequence ID" value="GKV01595.1"/>
    <property type="molecule type" value="Genomic_DNA"/>
</dbReference>
<proteinExistence type="predicted"/>
<keyword evidence="3" id="KW-1185">Reference proteome</keyword>
<evidence type="ECO:0000256" key="1">
    <source>
        <dbReference type="SAM" id="MobiDB-lite"/>
    </source>
</evidence>
<gene>
    <name evidence="2" type="ORF">SLEP1_g14141</name>
</gene>
<comment type="caution">
    <text evidence="2">The sequence shown here is derived from an EMBL/GenBank/DDBJ whole genome shotgun (WGS) entry which is preliminary data.</text>
</comment>
<evidence type="ECO:0000313" key="2">
    <source>
        <dbReference type="EMBL" id="GKV01595.1"/>
    </source>
</evidence>
<feature type="region of interest" description="Disordered" evidence="1">
    <location>
        <begin position="23"/>
        <end position="51"/>
    </location>
</feature>
<evidence type="ECO:0000313" key="3">
    <source>
        <dbReference type="Proteomes" id="UP001054252"/>
    </source>
</evidence>
<organism evidence="2 3">
    <name type="scientific">Rubroshorea leprosula</name>
    <dbReference type="NCBI Taxonomy" id="152421"/>
    <lineage>
        <taxon>Eukaryota</taxon>
        <taxon>Viridiplantae</taxon>
        <taxon>Streptophyta</taxon>
        <taxon>Embryophyta</taxon>
        <taxon>Tracheophyta</taxon>
        <taxon>Spermatophyta</taxon>
        <taxon>Magnoliopsida</taxon>
        <taxon>eudicotyledons</taxon>
        <taxon>Gunneridae</taxon>
        <taxon>Pentapetalae</taxon>
        <taxon>rosids</taxon>
        <taxon>malvids</taxon>
        <taxon>Malvales</taxon>
        <taxon>Dipterocarpaceae</taxon>
        <taxon>Rubroshorea</taxon>
    </lineage>
</organism>
<feature type="compositionally biased region" description="Basic residues" evidence="1">
    <location>
        <begin position="31"/>
        <end position="44"/>
    </location>
</feature>
<reference evidence="2 3" key="1">
    <citation type="journal article" date="2021" name="Commun. Biol.">
        <title>The genome of Shorea leprosula (Dipterocarpaceae) highlights the ecological relevance of drought in aseasonal tropical rainforests.</title>
        <authorList>
            <person name="Ng K.K.S."/>
            <person name="Kobayashi M.J."/>
            <person name="Fawcett J.A."/>
            <person name="Hatakeyama M."/>
            <person name="Paape T."/>
            <person name="Ng C.H."/>
            <person name="Ang C.C."/>
            <person name="Tnah L.H."/>
            <person name="Lee C.T."/>
            <person name="Nishiyama T."/>
            <person name="Sese J."/>
            <person name="O'Brien M.J."/>
            <person name="Copetti D."/>
            <person name="Mohd Noor M.I."/>
            <person name="Ong R.C."/>
            <person name="Putra M."/>
            <person name="Sireger I.Z."/>
            <person name="Indrioko S."/>
            <person name="Kosugi Y."/>
            <person name="Izuno A."/>
            <person name="Isagi Y."/>
            <person name="Lee S.L."/>
            <person name="Shimizu K.K."/>
        </authorList>
    </citation>
    <scope>NUCLEOTIDE SEQUENCE [LARGE SCALE GENOMIC DNA]</scope>
    <source>
        <strain evidence="2">214</strain>
    </source>
</reference>
<dbReference type="AlphaFoldDB" id="A0AAV5ISQ0"/>
<name>A0AAV5ISQ0_9ROSI</name>
<dbReference type="Proteomes" id="UP001054252">
    <property type="component" value="Unassembled WGS sequence"/>
</dbReference>
<protein>
    <submittedName>
        <fullName evidence="2">Uncharacterized protein</fullName>
    </submittedName>
</protein>
<sequence length="82" mass="9870">MLRHLNNSFHVVHQYQRQYSITMDKPTYYQKNKKKREKKKRKRNQHDNGTFPLVTPNCYGKSVLVYHLVFLTSALLEGKNNF</sequence>